<organism evidence="5 6">
    <name type="scientific">Eilatimonas milleporae</name>
    <dbReference type="NCBI Taxonomy" id="911205"/>
    <lineage>
        <taxon>Bacteria</taxon>
        <taxon>Pseudomonadati</taxon>
        <taxon>Pseudomonadota</taxon>
        <taxon>Alphaproteobacteria</taxon>
        <taxon>Kordiimonadales</taxon>
        <taxon>Kordiimonadaceae</taxon>
        <taxon>Eilatimonas</taxon>
    </lineage>
</organism>
<dbReference type="GO" id="GO:0030170">
    <property type="term" value="F:pyridoxal phosphate binding"/>
    <property type="evidence" value="ECO:0007669"/>
    <property type="project" value="InterPro"/>
</dbReference>
<evidence type="ECO:0000256" key="4">
    <source>
        <dbReference type="HAMAP-Rule" id="MF_01107"/>
    </source>
</evidence>
<feature type="binding site" evidence="4">
    <location>
        <begin position="214"/>
        <end position="217"/>
    </location>
    <ligand>
        <name>pyridoxal 5'-phosphate</name>
        <dbReference type="ChEBI" id="CHEBI:597326"/>
    </ligand>
</feature>
<dbReference type="Proteomes" id="UP000271227">
    <property type="component" value="Unassembled WGS sequence"/>
</dbReference>
<keyword evidence="3 4" id="KW-0663">Pyridoxal phosphate</keyword>
<dbReference type="FunFam" id="3.40.640.10:FF:000004">
    <property type="entry name" value="Acetylornithine aminotransferase"/>
    <property type="match status" value="1"/>
</dbReference>
<keyword evidence="2 4" id="KW-0808">Transferase</keyword>
<comment type="catalytic activity">
    <reaction evidence="4">
        <text>N(2)-acetyl-L-ornithine + 2-oxoglutarate = N-acetyl-L-glutamate 5-semialdehyde + L-glutamate</text>
        <dbReference type="Rhea" id="RHEA:18049"/>
        <dbReference type="ChEBI" id="CHEBI:16810"/>
        <dbReference type="ChEBI" id="CHEBI:29123"/>
        <dbReference type="ChEBI" id="CHEBI:29985"/>
        <dbReference type="ChEBI" id="CHEBI:57805"/>
        <dbReference type="EC" id="2.6.1.11"/>
    </reaction>
</comment>
<feature type="binding site" evidence="4">
    <location>
        <begin position="96"/>
        <end position="97"/>
    </location>
    <ligand>
        <name>pyridoxal 5'-phosphate</name>
        <dbReference type="ChEBI" id="CHEBI:597326"/>
    </ligand>
</feature>
<proteinExistence type="inferred from homology"/>
<dbReference type="Gene3D" id="3.90.1150.10">
    <property type="entry name" value="Aspartate Aminotransferase, domain 1"/>
    <property type="match status" value="1"/>
</dbReference>
<dbReference type="InterPro" id="IPR015421">
    <property type="entry name" value="PyrdxlP-dep_Trfase_major"/>
</dbReference>
<dbReference type="UniPathway" id="UPA00068">
    <property type="reaction ID" value="UER00109"/>
</dbReference>
<comment type="pathway">
    <text evidence="4">Amino-acid biosynthesis; L-arginine biosynthesis; N(2)-acetyl-L-ornithine from L-glutamate: step 4/4.</text>
</comment>
<dbReference type="Gene3D" id="3.40.640.10">
    <property type="entry name" value="Type I PLP-dependent aspartate aminotransferase-like (Major domain)"/>
    <property type="match status" value="1"/>
</dbReference>
<dbReference type="AlphaFoldDB" id="A0A3M0BVL6"/>
<accession>A0A3M0BVL6</accession>
<keyword evidence="4" id="KW-0055">Arginine biosynthesis</keyword>
<reference evidence="5 6" key="1">
    <citation type="submission" date="2018-10" db="EMBL/GenBank/DDBJ databases">
        <title>Genomic Encyclopedia of Archaeal and Bacterial Type Strains, Phase II (KMG-II): from individual species to whole genera.</title>
        <authorList>
            <person name="Goeker M."/>
        </authorList>
    </citation>
    <scope>NUCLEOTIDE SEQUENCE [LARGE SCALE GENOMIC DNA]</scope>
    <source>
        <strain evidence="5 6">DSM 25217</strain>
    </source>
</reference>
<evidence type="ECO:0000256" key="3">
    <source>
        <dbReference type="ARBA" id="ARBA00022898"/>
    </source>
</evidence>
<dbReference type="InterPro" id="IPR015424">
    <property type="entry name" value="PyrdxlP-dep_Trfase"/>
</dbReference>
<comment type="cofactor">
    <cofactor evidence="4">
        <name>pyridoxal 5'-phosphate</name>
        <dbReference type="ChEBI" id="CHEBI:597326"/>
    </cofactor>
    <text evidence="4">Binds 1 pyridoxal phosphate per subunit.</text>
</comment>
<comment type="subcellular location">
    <subcellularLocation>
        <location evidence="4">Cytoplasm</location>
    </subcellularLocation>
</comment>
<protein>
    <recommendedName>
        <fullName evidence="4">Acetylornithine aminotransferase</fullName>
        <shortName evidence="4">ACOAT</shortName>
        <ecNumber evidence="4">2.6.1.11</ecNumber>
    </recommendedName>
</protein>
<dbReference type="NCBIfam" id="NF002325">
    <property type="entry name" value="PRK01278.1"/>
    <property type="match status" value="1"/>
</dbReference>
<evidence type="ECO:0000313" key="6">
    <source>
        <dbReference type="Proteomes" id="UP000271227"/>
    </source>
</evidence>
<dbReference type="PANTHER" id="PTHR11986">
    <property type="entry name" value="AMINOTRANSFERASE CLASS III"/>
    <property type="match status" value="1"/>
</dbReference>
<dbReference type="GO" id="GO:0005737">
    <property type="term" value="C:cytoplasm"/>
    <property type="evidence" value="ECO:0007669"/>
    <property type="project" value="UniProtKB-SubCell"/>
</dbReference>
<feature type="binding site" evidence="4">
    <location>
        <position position="132"/>
    </location>
    <ligand>
        <name>N(2)-acetyl-L-ornithine</name>
        <dbReference type="ChEBI" id="CHEBI:57805"/>
    </ligand>
</feature>
<dbReference type="OrthoDB" id="9801834at2"/>
<keyword evidence="4" id="KW-0028">Amino-acid biosynthesis</keyword>
<name>A0A3M0BVL6_9PROT</name>
<dbReference type="CDD" id="cd00610">
    <property type="entry name" value="OAT_like"/>
    <property type="match status" value="1"/>
</dbReference>
<dbReference type="NCBIfam" id="TIGR00707">
    <property type="entry name" value="argD"/>
    <property type="match status" value="1"/>
</dbReference>
<feature type="modified residue" description="N6-(pyridoxal phosphate)lysine" evidence="4">
    <location>
        <position position="243"/>
    </location>
</feature>
<dbReference type="RefSeq" id="WP_121940416.1">
    <property type="nucleotide sequence ID" value="NZ_REFR01000017.1"/>
</dbReference>
<feature type="binding site" evidence="4">
    <location>
        <position position="271"/>
    </location>
    <ligand>
        <name>N(2)-acetyl-L-ornithine</name>
        <dbReference type="ChEBI" id="CHEBI:57805"/>
    </ligand>
</feature>
<dbReference type="PIRSF" id="PIRSF000521">
    <property type="entry name" value="Transaminase_4ab_Lys_Orn"/>
    <property type="match status" value="1"/>
</dbReference>
<dbReference type="InterPro" id="IPR005814">
    <property type="entry name" value="Aminotrans_3"/>
</dbReference>
<sequence>MITPLLPTYRRMQVAFERGDGMYLFDRDGKRYLDFYSGIGVVALGHCHPHLVRALQAQAEKLWHVSNLYEIPGQTRLAERLVAATFADTVFFTNSGAESIECAIKMVRKYHHDKGDKGRYRLITMSSAFHGRTLAGIAAAGQEKLTHGFEPLPDGFDVVPFGDLQAVEAAIGPETGGIMVEPIQGEGGIKPVPDDVMRGLRRLADDHGLLLVFDEIQCGMGRTGKLFAYEWSGVTPDIVTSAKGIGGGFPLGACLATEDAASGMTAGTHGTTYGGNPLAMAVGNAVLDILLEPGFLNRVTEMGDALHARLAALQQRFPEHIAEVRGHGLMAGLRVPGVEPRAAVPDLVGRGLCPAPAGDNVIRMLPPLIIENSHIDEAVDIYEAAFSDWSAGGPPAP</sequence>
<dbReference type="GO" id="GO:0003992">
    <property type="term" value="F:N2-acetyl-L-ornithine:2-oxoglutarate 5-aminotransferase activity"/>
    <property type="evidence" value="ECO:0007669"/>
    <property type="project" value="UniProtKB-UniRule"/>
</dbReference>
<keyword evidence="1 4" id="KW-0032">Aminotransferase</keyword>
<keyword evidence="6" id="KW-1185">Reference proteome</keyword>
<keyword evidence="4" id="KW-0963">Cytoplasm</keyword>
<dbReference type="GO" id="GO:0042802">
    <property type="term" value="F:identical protein binding"/>
    <property type="evidence" value="ECO:0007669"/>
    <property type="project" value="TreeGrafter"/>
</dbReference>
<dbReference type="InterPro" id="IPR050103">
    <property type="entry name" value="Class-III_PLP-dep_AT"/>
</dbReference>
<evidence type="ECO:0000256" key="2">
    <source>
        <dbReference type="ARBA" id="ARBA00022679"/>
    </source>
</evidence>
<feature type="binding site" evidence="4">
    <location>
        <position position="129"/>
    </location>
    <ligand>
        <name>pyridoxal 5'-phosphate</name>
        <dbReference type="ChEBI" id="CHEBI:597326"/>
    </ligand>
</feature>
<comment type="subunit">
    <text evidence="4">Homodimer.</text>
</comment>
<dbReference type="InParanoid" id="A0A3M0BVL6"/>
<comment type="miscellaneous">
    <text evidence="4">May also have succinyldiaminopimelate aminotransferase activity, thus carrying out the corresponding step in lysine biosynthesis.</text>
</comment>
<gene>
    <name evidence="4" type="primary">argD</name>
    <name evidence="5" type="ORF">BXY39_3783</name>
</gene>
<dbReference type="PANTHER" id="PTHR11986:SF113">
    <property type="entry name" value="SUCCINYLORNITHINE TRANSAMINASE"/>
    <property type="match status" value="1"/>
</dbReference>
<dbReference type="FunCoup" id="A0A3M0BVL6">
    <property type="interactions" value="548"/>
</dbReference>
<dbReference type="EC" id="2.6.1.11" evidence="4"/>
<evidence type="ECO:0000313" key="5">
    <source>
        <dbReference type="EMBL" id="RMB00595.1"/>
    </source>
</evidence>
<dbReference type="PROSITE" id="PS00600">
    <property type="entry name" value="AA_TRANSFER_CLASS_3"/>
    <property type="match status" value="1"/>
</dbReference>
<dbReference type="SUPFAM" id="SSF53383">
    <property type="entry name" value="PLP-dependent transferases"/>
    <property type="match status" value="1"/>
</dbReference>
<comment type="caution">
    <text evidence="5">The sequence shown here is derived from an EMBL/GenBank/DDBJ whole genome shotgun (WGS) entry which is preliminary data.</text>
</comment>
<dbReference type="InterPro" id="IPR004636">
    <property type="entry name" value="AcOrn/SuccOrn_fam"/>
</dbReference>
<dbReference type="InterPro" id="IPR049704">
    <property type="entry name" value="Aminotrans_3_PPA_site"/>
</dbReference>
<dbReference type="EMBL" id="REFR01000017">
    <property type="protein sequence ID" value="RMB00595.1"/>
    <property type="molecule type" value="Genomic_DNA"/>
</dbReference>
<dbReference type="HAMAP" id="MF_01107">
    <property type="entry name" value="ArgD_aminotrans_3"/>
    <property type="match status" value="1"/>
</dbReference>
<evidence type="ECO:0000256" key="1">
    <source>
        <dbReference type="ARBA" id="ARBA00022576"/>
    </source>
</evidence>
<comment type="similarity">
    <text evidence="4">Belongs to the class-III pyridoxal-phosphate-dependent aminotransferase family. ArgD subfamily.</text>
</comment>
<dbReference type="Pfam" id="PF00202">
    <property type="entry name" value="Aminotran_3"/>
    <property type="match status" value="1"/>
</dbReference>
<dbReference type="InterPro" id="IPR015422">
    <property type="entry name" value="PyrdxlP-dep_Trfase_small"/>
</dbReference>
<feature type="binding site" evidence="4">
    <location>
        <position position="272"/>
    </location>
    <ligand>
        <name>pyridoxal 5'-phosphate</name>
        <dbReference type="ChEBI" id="CHEBI:597326"/>
    </ligand>
</feature>
<dbReference type="GO" id="GO:0006526">
    <property type="term" value="P:L-arginine biosynthetic process"/>
    <property type="evidence" value="ECO:0007669"/>
    <property type="project" value="UniProtKB-UniRule"/>
</dbReference>